<keyword evidence="2" id="KW-0597">Phosphoprotein</keyword>
<dbReference type="Pfam" id="PF23562">
    <property type="entry name" value="AMP-binding_C_3"/>
    <property type="match status" value="1"/>
</dbReference>
<evidence type="ECO:0000313" key="4">
    <source>
        <dbReference type="EMBL" id="KAH7034259.1"/>
    </source>
</evidence>
<feature type="domain" description="Carrier" evidence="3">
    <location>
        <begin position="546"/>
        <end position="619"/>
    </location>
</feature>
<dbReference type="InterPro" id="IPR000873">
    <property type="entry name" value="AMP-dep_synth/lig_dom"/>
</dbReference>
<reference evidence="4 5" key="1">
    <citation type="journal article" date="2021" name="Nat. Commun.">
        <title>Genetic determinants of endophytism in the Arabidopsis root mycobiome.</title>
        <authorList>
            <person name="Mesny F."/>
            <person name="Miyauchi S."/>
            <person name="Thiergart T."/>
            <person name="Pickel B."/>
            <person name="Atanasova L."/>
            <person name="Karlsson M."/>
            <person name="Huettel B."/>
            <person name="Barry K.W."/>
            <person name="Haridas S."/>
            <person name="Chen C."/>
            <person name="Bauer D."/>
            <person name="Andreopoulos W."/>
            <person name="Pangilinan J."/>
            <person name="LaButti K."/>
            <person name="Riley R."/>
            <person name="Lipzen A."/>
            <person name="Clum A."/>
            <person name="Drula E."/>
            <person name="Henrissat B."/>
            <person name="Kohler A."/>
            <person name="Grigoriev I.V."/>
            <person name="Martin F.M."/>
            <person name="Hacquard S."/>
        </authorList>
    </citation>
    <scope>NUCLEOTIDE SEQUENCE [LARGE SCALE GENOMIC DNA]</scope>
    <source>
        <strain evidence="4 5">MPI-SDFR-AT-0080</strain>
    </source>
</reference>
<keyword evidence="1" id="KW-0596">Phosphopantetheine</keyword>
<dbReference type="Pfam" id="PF00550">
    <property type="entry name" value="PP-binding"/>
    <property type="match status" value="1"/>
</dbReference>
<dbReference type="SMART" id="SM00823">
    <property type="entry name" value="PKS_PP"/>
    <property type="match status" value="1"/>
</dbReference>
<organism evidence="4 5">
    <name type="scientific">Macrophomina phaseolina</name>
    <dbReference type="NCBI Taxonomy" id="35725"/>
    <lineage>
        <taxon>Eukaryota</taxon>
        <taxon>Fungi</taxon>
        <taxon>Dikarya</taxon>
        <taxon>Ascomycota</taxon>
        <taxon>Pezizomycotina</taxon>
        <taxon>Dothideomycetes</taxon>
        <taxon>Dothideomycetes incertae sedis</taxon>
        <taxon>Botryosphaeriales</taxon>
        <taxon>Botryosphaeriaceae</taxon>
        <taxon>Macrophomina</taxon>
    </lineage>
</organism>
<evidence type="ECO:0000256" key="2">
    <source>
        <dbReference type="ARBA" id="ARBA00022553"/>
    </source>
</evidence>
<dbReference type="InterPro" id="IPR051414">
    <property type="entry name" value="Adenylate-forming_Reductase"/>
</dbReference>
<gene>
    <name evidence="4" type="ORF">B0J12DRAFT_679313</name>
</gene>
<dbReference type="Gene3D" id="1.10.1200.10">
    <property type="entry name" value="ACP-like"/>
    <property type="match status" value="1"/>
</dbReference>
<dbReference type="PROSITE" id="PS50075">
    <property type="entry name" value="CARRIER"/>
    <property type="match status" value="1"/>
</dbReference>
<dbReference type="InterPro" id="IPR020806">
    <property type="entry name" value="PKS_PP-bd"/>
</dbReference>
<dbReference type="SUPFAM" id="SSF51735">
    <property type="entry name" value="NAD(P)-binding Rossmann-fold domains"/>
    <property type="match status" value="1"/>
</dbReference>
<name>A0ABQ8FXW8_9PEZI</name>
<dbReference type="InterPro" id="IPR036291">
    <property type="entry name" value="NAD(P)-bd_dom_sf"/>
</dbReference>
<dbReference type="InterPro" id="IPR042099">
    <property type="entry name" value="ANL_N_sf"/>
</dbReference>
<evidence type="ECO:0000259" key="3">
    <source>
        <dbReference type="PROSITE" id="PS50075"/>
    </source>
</evidence>
<dbReference type="InterPro" id="IPR036736">
    <property type="entry name" value="ACP-like_sf"/>
</dbReference>
<protein>
    <submittedName>
        <fullName evidence="4">Male sterility protein</fullName>
    </submittedName>
</protein>
<evidence type="ECO:0000313" key="5">
    <source>
        <dbReference type="Proteomes" id="UP000774617"/>
    </source>
</evidence>
<dbReference type="Proteomes" id="UP000774617">
    <property type="component" value="Unassembled WGS sequence"/>
</dbReference>
<dbReference type="Pfam" id="PF07993">
    <property type="entry name" value="NAD_binding_4"/>
    <property type="match status" value="1"/>
</dbReference>
<proteinExistence type="predicted"/>
<dbReference type="SUPFAM" id="SSF47336">
    <property type="entry name" value="ACP-like"/>
    <property type="match status" value="1"/>
</dbReference>
<dbReference type="EMBL" id="JAGTJR010000037">
    <property type="protein sequence ID" value="KAH7034259.1"/>
    <property type="molecule type" value="Genomic_DNA"/>
</dbReference>
<dbReference type="InterPro" id="IPR009081">
    <property type="entry name" value="PP-bd_ACP"/>
</dbReference>
<evidence type="ECO:0000256" key="1">
    <source>
        <dbReference type="ARBA" id="ARBA00022450"/>
    </source>
</evidence>
<dbReference type="InterPro" id="IPR020845">
    <property type="entry name" value="AMP-binding_CS"/>
</dbReference>
<dbReference type="PANTHER" id="PTHR43439">
    <property type="entry name" value="PHENYLACETATE-COENZYME A LIGASE"/>
    <property type="match status" value="1"/>
</dbReference>
<accession>A0ABQ8FXW8</accession>
<dbReference type="Pfam" id="PF00501">
    <property type="entry name" value="AMP-binding"/>
    <property type="match status" value="1"/>
</dbReference>
<dbReference type="Gene3D" id="3.40.50.720">
    <property type="entry name" value="NAD(P)-binding Rossmann-like Domain"/>
    <property type="match status" value="1"/>
</dbReference>
<dbReference type="Gene3D" id="3.40.50.12780">
    <property type="entry name" value="N-terminal domain of ligase-like"/>
    <property type="match status" value="1"/>
</dbReference>
<keyword evidence="5" id="KW-1185">Reference proteome</keyword>
<dbReference type="SUPFAM" id="SSF56801">
    <property type="entry name" value="Acetyl-CoA synthetase-like"/>
    <property type="match status" value="1"/>
</dbReference>
<dbReference type="InterPro" id="IPR013120">
    <property type="entry name" value="FAR_NAD-bd"/>
</dbReference>
<dbReference type="PANTHER" id="PTHR43439:SF2">
    <property type="entry name" value="ENZYME, PUTATIVE (JCVI)-RELATED"/>
    <property type="match status" value="1"/>
</dbReference>
<dbReference type="PROSITE" id="PS00455">
    <property type="entry name" value="AMP_BINDING"/>
    <property type="match status" value="1"/>
</dbReference>
<sequence>MINRNKATQPSQAAFIYPVGDTFEIINWSELDRLVIAAAAHYSRQFRSEIDAANLNSTQPTIALLGNGNTIDYLITQIALTKLHLRVLLLSNKNSPAARNHLLKACGAAGIIADDSNAALLAAEGFPQGCLHLLTVSELGSLDIQTQENTAGFHVDDEWNLQSMIIHSSGSTGMPKPIIHTNRSLCLIARMYRLFPDFVIENWYLCFPLFHIAGVSIALSGLPNGLPTTFPPVNWPPAPSAILSAFRSLSILGYPADCLHCAPNIIEDIHDYIEATTQDFTPLTALKVLQPGGAPLSASQLAKLTALGANVKTTYGSTEIGPPFRTIPHTRGNPNCYHLRNLYSESSLVQMEPLGDGLFECVVYKGFELAAELWLAEDAPNPYRTNDLFLEDPPGSGTFVLQGRKDDILVHDNGEKTHAGALQMSLEERDPFIAKAAVFGNGKPCTAAVVEISTDGWALGAEVVERRLCDALARCNETTARQSRIDRAMVLILGHGESLPVTPKGNVRRKEAWRLYGTRVQALYERLLGSDLANTGRHDRNSGSGMTDLAFIEACVAEICQKEKSDIQADKTFYDLGLDSQRAIQLRSSLIKRFGTFPLMFIFEYPTAEKLHSYLTGLRSNHHMVCSEEKRLAWIKETIEKYRSVIDIWRASPKHMHEPVITGGEIVLLTGASGALGNALLEALVRSPNIKRVYCAIRGQDPRKRLQRSLRKRGYAEGIYLSSKIQAVPYVMTEERLGLTAELYELMLHEVTVVLHNAWKMDFNQRVEMFEPDCLQGTMNILSFCSTGAKKTFCFMSSVAACMGQAAEGQTIQESAVDEDPLMALNTGYAQSKFIVEKITQHYSSSLSMPTRLFRVGQLCGHSQLGVWNSTEMWPIMISTGLRHIHALPSLPSTTVNWLPVDVCASSIVSALLATGSVNGKLGTSFTVHNLVNPFAITWSDFLSDLALASSASFETVSMPVWVSMLEKADEQGRHNVPGLKLLGFFQDMAGGAIQPREKNIEVVGIVTESVQGAEAVNARMIRLWLDRWREEGFL</sequence>
<comment type="caution">
    <text evidence="4">The sequence shown here is derived from an EMBL/GenBank/DDBJ whole genome shotgun (WGS) entry which is preliminary data.</text>
</comment>